<gene>
    <name evidence="2" type="ORF">ElyMa_001827700</name>
</gene>
<organism evidence="2 3">
    <name type="scientific">Elysia marginata</name>
    <dbReference type="NCBI Taxonomy" id="1093978"/>
    <lineage>
        <taxon>Eukaryota</taxon>
        <taxon>Metazoa</taxon>
        <taxon>Spiralia</taxon>
        <taxon>Lophotrochozoa</taxon>
        <taxon>Mollusca</taxon>
        <taxon>Gastropoda</taxon>
        <taxon>Heterobranchia</taxon>
        <taxon>Euthyneura</taxon>
        <taxon>Panpulmonata</taxon>
        <taxon>Sacoglossa</taxon>
        <taxon>Placobranchoidea</taxon>
        <taxon>Plakobranchidae</taxon>
        <taxon>Elysia</taxon>
    </lineage>
</organism>
<feature type="region of interest" description="Disordered" evidence="1">
    <location>
        <begin position="593"/>
        <end position="651"/>
    </location>
</feature>
<protein>
    <submittedName>
        <fullName evidence="2">Uncharacterized protein</fullName>
    </submittedName>
</protein>
<feature type="compositionally biased region" description="Acidic residues" evidence="1">
    <location>
        <begin position="724"/>
        <end position="747"/>
    </location>
</feature>
<proteinExistence type="predicted"/>
<feature type="compositionally biased region" description="Polar residues" evidence="1">
    <location>
        <begin position="856"/>
        <end position="885"/>
    </location>
</feature>
<dbReference type="EMBL" id="BMAT01003691">
    <property type="protein sequence ID" value="GFR60698.1"/>
    <property type="molecule type" value="Genomic_DNA"/>
</dbReference>
<evidence type="ECO:0000313" key="2">
    <source>
        <dbReference type="EMBL" id="GFR60698.1"/>
    </source>
</evidence>
<feature type="region of interest" description="Disordered" evidence="1">
    <location>
        <begin position="300"/>
        <end position="336"/>
    </location>
</feature>
<feature type="compositionally biased region" description="Basic and acidic residues" evidence="1">
    <location>
        <begin position="301"/>
        <end position="315"/>
    </location>
</feature>
<feature type="compositionally biased region" description="Polar residues" evidence="1">
    <location>
        <begin position="941"/>
        <end position="954"/>
    </location>
</feature>
<name>A0AAV4EHX9_9GAST</name>
<sequence length="1101" mass="124807">MTMFHLQYPASKTFLTWDELGCLCRALGLPVDLFQRHFPTDVFELQLEEHGIYVKTIRRLFELNLLQKALHRTYNFHTADWNVCVITRALYMLEHRVLDYEGLHDVRVAYGTYEHVDMKGLVIHKHILLRTLKMCGRSIAPLKLMHRIKHMKGEFEEKGRIQLYEFFNLIVWCDLYTAYDPQEAETSEGKEEDLFKLVDFDRLLSHHDERVAARLNAQFLAEEWDFGMEVLAGKEMFKEPPVYTEGRISQAKYHKQNYKALKKEVNHSQKRLYRAYAGSIRSRPISAPDLDNYRHHVTQKRHVESSAHEAYESVRRRLNSAPSRASTHRSGQPPQIVVDQYERVSVTSQPRAVTSADLSDVRRKMEDLQFNINTLESRCKLQVENEMEFYIPGYLEKLANKKPEEPPLPEPEKKARHWTSKIINNLAYPASNLKAAHAKNCDARYRGWLRANSKPGWHAVITSHTHQNSDKGRQYAKLEQKTLEPVQYTHQDYVIRYTPYNWPGLANAKPIRKTETSGGGNQNQQQQQQQDQQKQQQQQQALPNFRFQSLEKQEEDGAGLKDDNQSFASVEKEKKPLPDLSFFHNKYLSDSAQIGETESVPPQDTRKEKRLAGSPEKESLAKQPQSFPRGLEASQRRTLEPAEEKCFTEETERPDVVKAMEDRLPLGSAGVSGCEDTVEWTREIPIPHMEHSKPKLVGVGQIGTIALLENIEESRDLEENWIENDNADENQDDPLQDLDAYESEDEKGEILRPVSQSGIRQPKKVKGRPSKSQPSSNQQIREVASALKNRPSRSAPQRRTGTASPKRTPPKVVSPRRTPPKIKSPRQNPPGKPRNGTGQTGEYSKPNVNGDEFGKTAQNMSLGTKRSKFQETSSSESLHSPVNSRRQFKAMRGSVTSEEEETEKEQSSGTLGKGHKTKGKGASDVDKSQSKQASAEDDDQSSYSDALTIASSDGLSDLPASPPAGSRGLPMINVSLDKKSDTLTTPRSVLEDLATVVHAPKIHFNLVNMRVDIDGKCGDTGSGSSSLVGDREIPFRHSSASHRKDSLVIHYDLREYLSDSEPRRAPTFSRESRARLVGRVENAISPDLKHKLMAGDPGLVA</sequence>
<feature type="compositionally biased region" description="Polar residues" evidence="1">
    <location>
        <begin position="593"/>
        <end position="602"/>
    </location>
</feature>
<feature type="compositionally biased region" description="Basic and acidic residues" evidence="1">
    <location>
        <begin position="634"/>
        <end position="651"/>
    </location>
</feature>
<evidence type="ECO:0000313" key="3">
    <source>
        <dbReference type="Proteomes" id="UP000762676"/>
    </source>
</evidence>
<feature type="compositionally biased region" description="Basic and acidic residues" evidence="1">
    <location>
        <begin position="604"/>
        <end position="620"/>
    </location>
</feature>
<accession>A0AAV4EHX9</accession>
<feature type="region of interest" description="Disordered" evidence="1">
    <location>
        <begin position="724"/>
        <end position="972"/>
    </location>
</feature>
<feature type="compositionally biased region" description="Polar residues" evidence="1">
    <location>
        <begin position="320"/>
        <end position="333"/>
    </location>
</feature>
<reference evidence="2 3" key="1">
    <citation type="journal article" date="2021" name="Elife">
        <title>Chloroplast acquisition without the gene transfer in kleptoplastic sea slugs, Plakobranchus ocellatus.</title>
        <authorList>
            <person name="Maeda T."/>
            <person name="Takahashi S."/>
            <person name="Yoshida T."/>
            <person name="Shimamura S."/>
            <person name="Takaki Y."/>
            <person name="Nagai Y."/>
            <person name="Toyoda A."/>
            <person name="Suzuki Y."/>
            <person name="Arimoto A."/>
            <person name="Ishii H."/>
            <person name="Satoh N."/>
            <person name="Nishiyama T."/>
            <person name="Hasebe M."/>
            <person name="Maruyama T."/>
            <person name="Minagawa J."/>
            <person name="Obokata J."/>
            <person name="Shigenobu S."/>
        </authorList>
    </citation>
    <scope>NUCLEOTIDE SEQUENCE [LARGE SCALE GENOMIC DNA]</scope>
</reference>
<feature type="compositionally biased region" description="Polar residues" evidence="1">
    <location>
        <begin position="792"/>
        <end position="805"/>
    </location>
</feature>
<dbReference type="Proteomes" id="UP000762676">
    <property type="component" value="Unassembled WGS sequence"/>
</dbReference>
<feature type="compositionally biased region" description="Low complexity" evidence="1">
    <location>
        <begin position="522"/>
        <end position="540"/>
    </location>
</feature>
<comment type="caution">
    <text evidence="2">The sequence shown here is derived from an EMBL/GenBank/DDBJ whole genome shotgun (WGS) entry which is preliminary data.</text>
</comment>
<feature type="region of interest" description="Disordered" evidence="1">
    <location>
        <begin position="510"/>
        <end position="541"/>
    </location>
</feature>
<keyword evidence="3" id="KW-1185">Reference proteome</keyword>
<dbReference type="AlphaFoldDB" id="A0AAV4EHX9"/>
<evidence type="ECO:0000256" key="1">
    <source>
        <dbReference type="SAM" id="MobiDB-lite"/>
    </source>
</evidence>
<feature type="compositionally biased region" description="Polar residues" evidence="1">
    <location>
        <begin position="770"/>
        <end position="780"/>
    </location>
</feature>